<evidence type="ECO:0000313" key="3">
    <source>
        <dbReference type="EMBL" id="CAE0524441.1"/>
    </source>
</evidence>
<organism evidence="3">
    <name type="scientific">Emiliania huxleyi</name>
    <name type="common">Coccolithophore</name>
    <name type="synonym">Pontosphaera huxleyi</name>
    <dbReference type="NCBI Taxonomy" id="2903"/>
    <lineage>
        <taxon>Eukaryota</taxon>
        <taxon>Haptista</taxon>
        <taxon>Haptophyta</taxon>
        <taxon>Prymnesiophyceae</taxon>
        <taxon>Isochrysidales</taxon>
        <taxon>Noelaerhabdaceae</taxon>
        <taxon>Emiliania</taxon>
    </lineage>
</organism>
<dbReference type="CDD" id="cd09212">
    <property type="entry name" value="PUB"/>
    <property type="match status" value="1"/>
</dbReference>
<protein>
    <recommendedName>
        <fullName evidence="2">PUB domain-containing protein</fullName>
    </recommendedName>
</protein>
<gene>
    <name evidence="3" type="ORF">EHUX00137_LOCUS2289</name>
</gene>
<proteinExistence type="predicted"/>
<feature type="region of interest" description="Disordered" evidence="1">
    <location>
        <begin position="156"/>
        <end position="194"/>
    </location>
</feature>
<dbReference type="AlphaFoldDB" id="A0A7S3RHN7"/>
<dbReference type="InterPro" id="IPR036339">
    <property type="entry name" value="PUB-like_dom_sf"/>
</dbReference>
<evidence type="ECO:0000259" key="2">
    <source>
        <dbReference type="Pfam" id="PF09409"/>
    </source>
</evidence>
<evidence type="ECO:0000256" key="1">
    <source>
        <dbReference type="SAM" id="MobiDB-lite"/>
    </source>
</evidence>
<accession>A0A7S3RHN7</accession>
<dbReference type="EMBL" id="HBIR01003228">
    <property type="protein sequence ID" value="CAE0524441.1"/>
    <property type="molecule type" value="Transcribed_RNA"/>
</dbReference>
<feature type="domain" description="PUB" evidence="2">
    <location>
        <begin position="41"/>
        <end position="102"/>
    </location>
</feature>
<dbReference type="Gene3D" id="1.20.58.2190">
    <property type="match status" value="1"/>
</dbReference>
<sequence>MQNTGLRTPPPPPPLLTLPRPATAQVGLEMLSEVRIGPFGEAHALLSKVLGNIVAHPDEAKYRTLKKSNAKIGALLAVSGVKALLIGVGFTEESEAFVLPAELGPAGCAAGLAGLNAQADERQSAESSAKLQAASELQKKQAVEAEKRKLEKLQIQDDAEARKQPGWRAKAAGVKGGRDIVTPSDIGACGNAGG</sequence>
<dbReference type="SMART" id="SM00580">
    <property type="entry name" value="PUG"/>
    <property type="match status" value="1"/>
</dbReference>
<name>A0A7S3RHN7_EMIHU</name>
<reference evidence="3" key="1">
    <citation type="submission" date="2021-01" db="EMBL/GenBank/DDBJ databases">
        <authorList>
            <person name="Corre E."/>
            <person name="Pelletier E."/>
            <person name="Niang G."/>
            <person name="Scheremetjew M."/>
            <person name="Finn R."/>
            <person name="Kale V."/>
            <person name="Holt S."/>
            <person name="Cochrane G."/>
            <person name="Meng A."/>
            <person name="Brown T."/>
            <person name="Cohen L."/>
        </authorList>
    </citation>
    <scope>NUCLEOTIDE SEQUENCE</scope>
    <source>
        <strain evidence="3">379</strain>
    </source>
</reference>
<dbReference type="Pfam" id="PF09409">
    <property type="entry name" value="PUB"/>
    <property type="match status" value="1"/>
</dbReference>
<dbReference type="InterPro" id="IPR018997">
    <property type="entry name" value="PUB_domain"/>
</dbReference>
<dbReference type="SUPFAM" id="SSF143503">
    <property type="entry name" value="PUG domain-like"/>
    <property type="match status" value="1"/>
</dbReference>